<accession>A0A0A9H0M4</accession>
<evidence type="ECO:0000256" key="1">
    <source>
        <dbReference type="SAM" id="SignalP"/>
    </source>
</evidence>
<proteinExistence type="predicted"/>
<keyword evidence="1" id="KW-0732">Signal</keyword>
<dbReference type="AlphaFoldDB" id="A0A0A9H0M4"/>
<protein>
    <submittedName>
        <fullName evidence="2">Uncharacterized protein</fullName>
    </submittedName>
</protein>
<feature type="signal peptide" evidence="1">
    <location>
        <begin position="1"/>
        <end position="18"/>
    </location>
</feature>
<name>A0A0A9H0M4_ARUDO</name>
<sequence>MGKMHFWPIALLTGSVWTLYLNRLDCGNQGSYPGDMWLVT</sequence>
<dbReference type="EMBL" id="GBRH01168557">
    <property type="protein sequence ID" value="JAE29339.1"/>
    <property type="molecule type" value="Transcribed_RNA"/>
</dbReference>
<evidence type="ECO:0000313" key="2">
    <source>
        <dbReference type="EMBL" id="JAE29339.1"/>
    </source>
</evidence>
<reference evidence="2" key="1">
    <citation type="submission" date="2014-09" db="EMBL/GenBank/DDBJ databases">
        <authorList>
            <person name="Magalhaes I.L.F."/>
            <person name="Oliveira U."/>
            <person name="Santos F.R."/>
            <person name="Vidigal T.H.D.A."/>
            <person name="Brescovit A.D."/>
            <person name="Santos A.J."/>
        </authorList>
    </citation>
    <scope>NUCLEOTIDE SEQUENCE</scope>
    <source>
        <tissue evidence="2">Shoot tissue taken approximately 20 cm above the soil surface</tissue>
    </source>
</reference>
<feature type="chain" id="PRO_5002062805" evidence="1">
    <location>
        <begin position="19"/>
        <end position="40"/>
    </location>
</feature>
<reference evidence="2" key="2">
    <citation type="journal article" date="2015" name="Data Brief">
        <title>Shoot transcriptome of the giant reed, Arundo donax.</title>
        <authorList>
            <person name="Barrero R.A."/>
            <person name="Guerrero F.D."/>
            <person name="Moolhuijzen P."/>
            <person name="Goolsby J.A."/>
            <person name="Tidwell J."/>
            <person name="Bellgard S.E."/>
            <person name="Bellgard M.I."/>
        </authorList>
    </citation>
    <scope>NUCLEOTIDE SEQUENCE</scope>
    <source>
        <tissue evidence="2">Shoot tissue taken approximately 20 cm above the soil surface</tissue>
    </source>
</reference>
<organism evidence="2">
    <name type="scientific">Arundo donax</name>
    <name type="common">Giant reed</name>
    <name type="synonym">Donax arundinaceus</name>
    <dbReference type="NCBI Taxonomy" id="35708"/>
    <lineage>
        <taxon>Eukaryota</taxon>
        <taxon>Viridiplantae</taxon>
        <taxon>Streptophyta</taxon>
        <taxon>Embryophyta</taxon>
        <taxon>Tracheophyta</taxon>
        <taxon>Spermatophyta</taxon>
        <taxon>Magnoliopsida</taxon>
        <taxon>Liliopsida</taxon>
        <taxon>Poales</taxon>
        <taxon>Poaceae</taxon>
        <taxon>PACMAD clade</taxon>
        <taxon>Arundinoideae</taxon>
        <taxon>Arundineae</taxon>
        <taxon>Arundo</taxon>
    </lineage>
</organism>